<dbReference type="PRINTS" id="PR00080">
    <property type="entry name" value="SDRFAMILY"/>
</dbReference>
<dbReference type="SUPFAM" id="SSF51735">
    <property type="entry name" value="NAD(P)-binding Rossmann-fold domains"/>
    <property type="match status" value="1"/>
</dbReference>
<dbReference type="Gene3D" id="3.40.50.720">
    <property type="entry name" value="NAD(P)-binding Rossmann-like Domain"/>
    <property type="match status" value="1"/>
</dbReference>
<keyword evidence="3" id="KW-1185">Reference proteome</keyword>
<dbReference type="InterPro" id="IPR002347">
    <property type="entry name" value="SDR_fam"/>
</dbReference>
<dbReference type="Pfam" id="PF13561">
    <property type="entry name" value="adh_short_C2"/>
    <property type="match status" value="1"/>
</dbReference>
<dbReference type="AlphaFoldDB" id="A0AAV8US78"/>
<evidence type="ECO:0000313" key="2">
    <source>
        <dbReference type="EMBL" id="KAJ8904899.1"/>
    </source>
</evidence>
<dbReference type="EMBL" id="JAMWBK010000005">
    <property type="protein sequence ID" value="KAJ8904899.1"/>
    <property type="molecule type" value="Genomic_DNA"/>
</dbReference>
<name>A0AAV8US78_9RHOD</name>
<reference evidence="2 3" key="1">
    <citation type="journal article" date="2023" name="Nat. Commun.">
        <title>Origin of minicircular mitochondrial genomes in red algae.</title>
        <authorList>
            <person name="Lee Y."/>
            <person name="Cho C.H."/>
            <person name="Lee Y.M."/>
            <person name="Park S.I."/>
            <person name="Yang J.H."/>
            <person name="West J.A."/>
            <person name="Bhattacharya D."/>
            <person name="Yoon H.S."/>
        </authorList>
    </citation>
    <scope>NUCLEOTIDE SEQUENCE [LARGE SCALE GENOMIC DNA]</scope>
    <source>
        <strain evidence="2 3">CCMP1338</strain>
        <tissue evidence="2">Whole cell</tissue>
    </source>
</reference>
<sequence length="250" mass="26844">MVASANQRFHGKVVAVTASTDGIGYATARRLGDEGATVVISSRKQRNVDRALAQLRADGIKADGLTCNVGRKEDRERLRDFIEQKHGRLDGLVLNAAASLHFGPALETSEAAWDKTFDVNVKSTFLCCRDLLPLLESGGSIVIVGSITGFEPDSNIGAYSITKTALLALSRVLAKELSSREIRVNCIAPGIIRTRFSEPLVHAGLPKNMIIDRLGRPEEIAASIAFLVSDDSSYMSGESLTVSGGMQSRL</sequence>
<proteinExistence type="inferred from homology"/>
<comment type="similarity">
    <text evidence="1">Belongs to the short-chain dehydrogenases/reductases (SDR) family.</text>
</comment>
<evidence type="ECO:0000256" key="1">
    <source>
        <dbReference type="ARBA" id="ARBA00006484"/>
    </source>
</evidence>
<dbReference type="PROSITE" id="PS00061">
    <property type="entry name" value="ADH_SHORT"/>
    <property type="match status" value="1"/>
</dbReference>
<gene>
    <name evidence="2" type="ORF">NDN08_001413</name>
</gene>
<dbReference type="PANTHER" id="PTHR43943">
    <property type="entry name" value="DEHYDROGENASE/REDUCTASE (SDR FAMILY) MEMBER 4"/>
    <property type="match status" value="1"/>
</dbReference>
<organism evidence="2 3">
    <name type="scientific">Rhodosorus marinus</name>
    <dbReference type="NCBI Taxonomy" id="101924"/>
    <lineage>
        <taxon>Eukaryota</taxon>
        <taxon>Rhodophyta</taxon>
        <taxon>Stylonematophyceae</taxon>
        <taxon>Stylonematales</taxon>
        <taxon>Stylonemataceae</taxon>
        <taxon>Rhodosorus</taxon>
    </lineage>
</organism>
<accession>A0AAV8US78</accession>
<protein>
    <recommendedName>
        <fullName evidence="4">Dehydrogenase/reductase SDR family member 4</fullName>
    </recommendedName>
</protein>
<evidence type="ECO:0000313" key="3">
    <source>
        <dbReference type="Proteomes" id="UP001157974"/>
    </source>
</evidence>
<dbReference type="InterPro" id="IPR020904">
    <property type="entry name" value="Sc_DH/Rdtase_CS"/>
</dbReference>
<dbReference type="PANTHER" id="PTHR43943:SF2">
    <property type="entry name" value="DEHYDROGENASE_REDUCTASE 4"/>
    <property type="match status" value="1"/>
</dbReference>
<dbReference type="PRINTS" id="PR00081">
    <property type="entry name" value="GDHRDH"/>
</dbReference>
<evidence type="ECO:0008006" key="4">
    <source>
        <dbReference type="Google" id="ProtNLM"/>
    </source>
</evidence>
<dbReference type="FunFam" id="3.40.50.720:FF:000084">
    <property type="entry name" value="Short-chain dehydrogenase reductase"/>
    <property type="match status" value="1"/>
</dbReference>
<dbReference type="InterPro" id="IPR036291">
    <property type="entry name" value="NAD(P)-bd_dom_sf"/>
</dbReference>
<dbReference type="Proteomes" id="UP001157974">
    <property type="component" value="Unassembled WGS sequence"/>
</dbReference>
<comment type="caution">
    <text evidence="2">The sequence shown here is derived from an EMBL/GenBank/DDBJ whole genome shotgun (WGS) entry which is preliminary data.</text>
</comment>